<name>A0A504JGH6_9FLAO</name>
<reference evidence="2 3" key="1">
    <citation type="submission" date="2019-06" db="EMBL/GenBank/DDBJ databases">
        <authorList>
            <person name="Meng X."/>
        </authorList>
    </citation>
    <scope>NUCLEOTIDE SEQUENCE [LARGE SCALE GENOMIC DNA]</scope>
    <source>
        <strain evidence="2 3">M625</strain>
    </source>
</reference>
<sequence>MINQILNIKKLEYTSQQSFEDIKKTLDEIIDPETSAQKYNTVGKRYGDKMYKIKEDTPRYWWHNNKHLEEQEKASLIIKIKPTTNGTHLNITARPNFTGSIFAILFPLIGIFFSWIFETTKEGYSALLVLGLPFIGLGLYLYLEGRYFRNRFLKRIISYLDIQN</sequence>
<keyword evidence="1" id="KW-0812">Transmembrane</keyword>
<keyword evidence="1" id="KW-1133">Transmembrane helix</keyword>
<feature type="transmembrane region" description="Helical" evidence="1">
    <location>
        <begin position="123"/>
        <end position="143"/>
    </location>
</feature>
<feature type="transmembrane region" description="Helical" evidence="1">
    <location>
        <begin position="97"/>
        <end position="117"/>
    </location>
</feature>
<dbReference type="EMBL" id="VFWZ01000002">
    <property type="protein sequence ID" value="TPN87822.1"/>
    <property type="molecule type" value="Genomic_DNA"/>
</dbReference>
<dbReference type="Proteomes" id="UP000315540">
    <property type="component" value="Unassembled WGS sequence"/>
</dbReference>
<evidence type="ECO:0000313" key="2">
    <source>
        <dbReference type="EMBL" id="TPN87822.1"/>
    </source>
</evidence>
<keyword evidence="1" id="KW-0472">Membrane</keyword>
<gene>
    <name evidence="2" type="ORF">FHK87_09620</name>
</gene>
<comment type="caution">
    <text evidence="2">The sequence shown here is derived from an EMBL/GenBank/DDBJ whole genome shotgun (WGS) entry which is preliminary data.</text>
</comment>
<dbReference type="AlphaFoldDB" id="A0A504JGH6"/>
<evidence type="ECO:0000256" key="1">
    <source>
        <dbReference type="SAM" id="Phobius"/>
    </source>
</evidence>
<organism evidence="2 3">
    <name type="scientific">Aquimarina algicola</name>
    <dbReference type="NCBI Taxonomy" id="2589995"/>
    <lineage>
        <taxon>Bacteria</taxon>
        <taxon>Pseudomonadati</taxon>
        <taxon>Bacteroidota</taxon>
        <taxon>Flavobacteriia</taxon>
        <taxon>Flavobacteriales</taxon>
        <taxon>Flavobacteriaceae</taxon>
        <taxon>Aquimarina</taxon>
    </lineage>
</organism>
<keyword evidence="3" id="KW-1185">Reference proteome</keyword>
<dbReference type="RefSeq" id="WP_140592461.1">
    <property type="nucleotide sequence ID" value="NZ_VFWZ01000002.1"/>
</dbReference>
<proteinExistence type="predicted"/>
<protein>
    <submittedName>
        <fullName evidence="2">SoxR reducing system RseC family protein</fullName>
    </submittedName>
</protein>
<accession>A0A504JGH6</accession>
<evidence type="ECO:0000313" key="3">
    <source>
        <dbReference type="Proteomes" id="UP000315540"/>
    </source>
</evidence>